<name>A0AB37G683_STRSU</name>
<dbReference type="Proteomes" id="UP000516797">
    <property type="component" value="Chromosome"/>
</dbReference>
<feature type="transmembrane region" description="Helical" evidence="1">
    <location>
        <begin position="190"/>
        <end position="213"/>
    </location>
</feature>
<feature type="transmembrane region" description="Helical" evidence="1">
    <location>
        <begin position="18"/>
        <end position="36"/>
    </location>
</feature>
<evidence type="ECO:0000313" key="2">
    <source>
        <dbReference type="EMBL" id="QOE27606.1"/>
    </source>
</evidence>
<reference evidence="2 3" key="1">
    <citation type="submission" date="2020-07" db="EMBL/GenBank/DDBJ databases">
        <title>Complete genome sequences of Streptococcus suis pig pathogenic strain 10, 13-00283-02 and 16085/3b.</title>
        <authorList>
            <person name="Bunk B."/>
            <person name="Jakobczak B."/>
            <person name="Florian V."/>
            <person name="Dittmar D."/>
            <person name="Maeder U."/>
            <person name="Jarek M."/>
            <person name="Baums C.G."/>
            <person name="Haeussler S."/>
            <person name="Voelker U."/>
            <person name="Michalik S."/>
        </authorList>
    </citation>
    <scope>NUCLEOTIDE SEQUENCE [LARGE SCALE GENOMIC DNA]</scope>
    <source>
        <strain evidence="2 3">13-00283-02</strain>
    </source>
</reference>
<feature type="transmembrane region" description="Helical" evidence="1">
    <location>
        <begin position="48"/>
        <end position="67"/>
    </location>
</feature>
<protein>
    <recommendedName>
        <fullName evidence="4">ABC transporter permease</fullName>
    </recommendedName>
</protein>
<organism evidence="2 3">
    <name type="scientific">Streptococcus suis</name>
    <dbReference type="NCBI Taxonomy" id="1307"/>
    <lineage>
        <taxon>Bacteria</taxon>
        <taxon>Bacillati</taxon>
        <taxon>Bacillota</taxon>
        <taxon>Bacilli</taxon>
        <taxon>Lactobacillales</taxon>
        <taxon>Streptococcaceae</taxon>
        <taxon>Streptococcus</taxon>
    </lineage>
</organism>
<accession>A0AB37G683</accession>
<evidence type="ECO:0000313" key="3">
    <source>
        <dbReference type="Proteomes" id="UP000516797"/>
    </source>
</evidence>
<dbReference type="EMBL" id="CP058741">
    <property type="protein sequence ID" value="QOE27606.1"/>
    <property type="molecule type" value="Genomic_DNA"/>
</dbReference>
<keyword evidence="1" id="KW-0812">Transmembrane</keyword>
<proteinExistence type="predicted"/>
<dbReference type="RefSeq" id="WP_017768977.1">
    <property type="nucleotide sequence ID" value="NZ_CECV01000005.1"/>
</dbReference>
<sequence length="222" mass="25432">MKIIQSEWLKIKMSYPSYLILGFSLIEIITILPYLIFVKSSKALEAAIFFPMLAIAVIISLVAILICEQEEQANHFQILISEREGAKLWAAKIIILDLMLLLPTIGVWSLLYLVFKQDSYLTVGLIYWLLSAFLNHFHLLLAFLLGNSGNLIVAFIECLLIIFATNKVFLEMHWLPIALPINMILEPVDGYLVNLSIFISWIVLLFLAQIYLLKYSKIKILK</sequence>
<feature type="transmembrane region" description="Helical" evidence="1">
    <location>
        <begin position="88"/>
        <end position="113"/>
    </location>
</feature>
<feature type="transmembrane region" description="Helical" evidence="1">
    <location>
        <begin position="125"/>
        <end position="144"/>
    </location>
</feature>
<keyword evidence="1" id="KW-1133">Transmembrane helix</keyword>
<dbReference type="CDD" id="cd21810">
    <property type="entry name" value="ABC-2_lan_permease_NisG-like"/>
    <property type="match status" value="1"/>
</dbReference>
<dbReference type="InterPro" id="IPR049527">
    <property type="entry name" value="ABC_permease_NisG-like"/>
</dbReference>
<evidence type="ECO:0000256" key="1">
    <source>
        <dbReference type="SAM" id="Phobius"/>
    </source>
</evidence>
<dbReference type="AlphaFoldDB" id="A0AB37G683"/>
<keyword evidence="1" id="KW-0472">Membrane</keyword>
<gene>
    <name evidence="2" type="ORF">SSU1300283_00275</name>
</gene>
<feature type="transmembrane region" description="Helical" evidence="1">
    <location>
        <begin position="151"/>
        <end position="170"/>
    </location>
</feature>
<evidence type="ECO:0008006" key="4">
    <source>
        <dbReference type="Google" id="ProtNLM"/>
    </source>
</evidence>